<evidence type="ECO:0000256" key="2">
    <source>
        <dbReference type="SAM" id="MobiDB-lite"/>
    </source>
</evidence>
<sequence>MDRIISASDEPGDHDTSSDIEVSGSSVRQLQDHTSHEGDLLDQVQALSLSIRRLEKENWSQGRELSSLMDDDDAEHDRFRRAIVTKNEEITALQATADSLQRRWQEHVAGQWSESASVHPNIGACPAPSREHYNCSFPPQDREKCMKNRDTWRIILSQLKERLAKRLECAEARAQHCQQIISRIQKEISLVQPSALSCILANPIADRGPSTSALEVSDGSVKEPVKVKKNANKIAKQRNENTARNHCLRDWLQDHPRGTNGQFDAHWRNIRANADLLKPYQDRARKDVVVGKAKLNHDKPAKLSGKNTARYLFRQITQEGARAAGGDLEEDL</sequence>
<dbReference type="InParanoid" id="D8QM62"/>
<dbReference type="VEuPathDB" id="FungiDB:SCHCODRAFT_02603826"/>
<feature type="compositionally biased region" description="Polar residues" evidence="2">
    <location>
        <begin position="19"/>
        <end position="29"/>
    </location>
</feature>
<reference evidence="3 4" key="1">
    <citation type="journal article" date="2010" name="Nat. Biotechnol.">
        <title>Genome sequence of the model mushroom Schizophyllum commune.</title>
        <authorList>
            <person name="Ohm R.A."/>
            <person name="de Jong J.F."/>
            <person name="Lugones L.G."/>
            <person name="Aerts A."/>
            <person name="Kothe E."/>
            <person name="Stajich J.E."/>
            <person name="de Vries R.P."/>
            <person name="Record E."/>
            <person name="Levasseur A."/>
            <person name="Baker S.E."/>
            <person name="Bartholomew K.A."/>
            <person name="Coutinho P.M."/>
            <person name="Erdmann S."/>
            <person name="Fowler T.J."/>
            <person name="Gathman A.C."/>
            <person name="Lombard V."/>
            <person name="Henrissat B."/>
            <person name="Knabe N."/>
            <person name="Kuees U."/>
            <person name="Lilly W.W."/>
            <person name="Lindquist E."/>
            <person name="Lucas S."/>
            <person name="Magnuson J.K."/>
            <person name="Piumi F."/>
            <person name="Raudaskoski M."/>
            <person name="Salamov A."/>
            <person name="Schmutz J."/>
            <person name="Schwarze F.W.M.R."/>
            <person name="vanKuyk P.A."/>
            <person name="Horton J.S."/>
            <person name="Grigoriev I.V."/>
            <person name="Woesten H.A.B."/>
        </authorList>
    </citation>
    <scope>NUCLEOTIDE SEQUENCE [LARGE SCALE GENOMIC DNA]</scope>
    <source>
        <strain evidence="4">H4-8 / FGSC 9210</strain>
    </source>
</reference>
<evidence type="ECO:0000313" key="3">
    <source>
        <dbReference type="EMBL" id="EFI91056.1"/>
    </source>
</evidence>
<dbReference type="KEGG" id="scm:SCHCO_02603826"/>
<proteinExistence type="predicted"/>
<dbReference type="EMBL" id="GL377320">
    <property type="protein sequence ID" value="EFI91056.1"/>
    <property type="molecule type" value="Genomic_DNA"/>
</dbReference>
<dbReference type="Proteomes" id="UP000007431">
    <property type="component" value="Unassembled WGS sequence"/>
</dbReference>
<evidence type="ECO:0000256" key="1">
    <source>
        <dbReference type="SAM" id="Coils"/>
    </source>
</evidence>
<feature type="region of interest" description="Disordered" evidence="2">
    <location>
        <begin position="1"/>
        <end position="37"/>
    </location>
</feature>
<dbReference type="GeneID" id="9588429"/>
<feature type="coiled-coil region" evidence="1">
    <location>
        <begin position="160"/>
        <end position="187"/>
    </location>
</feature>
<gene>
    <name evidence="3" type="ORF">SCHCODRAFT_238889</name>
</gene>
<dbReference type="HOGENOM" id="CLU_837173_0_0_1"/>
<dbReference type="AlphaFoldDB" id="D8QM62"/>
<protein>
    <submittedName>
        <fullName evidence="3">Uncharacterized protein</fullName>
    </submittedName>
</protein>
<keyword evidence="1" id="KW-0175">Coiled coil</keyword>
<keyword evidence="4" id="KW-1185">Reference proteome</keyword>
<name>D8QM62_SCHCM</name>
<organism evidence="4">
    <name type="scientific">Schizophyllum commune (strain H4-8 / FGSC 9210)</name>
    <name type="common">Split gill fungus</name>
    <dbReference type="NCBI Taxonomy" id="578458"/>
    <lineage>
        <taxon>Eukaryota</taxon>
        <taxon>Fungi</taxon>
        <taxon>Dikarya</taxon>
        <taxon>Basidiomycota</taxon>
        <taxon>Agaricomycotina</taxon>
        <taxon>Agaricomycetes</taxon>
        <taxon>Agaricomycetidae</taxon>
        <taxon>Agaricales</taxon>
        <taxon>Schizophyllaceae</taxon>
        <taxon>Schizophyllum</taxon>
    </lineage>
</organism>
<evidence type="ECO:0000313" key="4">
    <source>
        <dbReference type="Proteomes" id="UP000007431"/>
    </source>
</evidence>
<accession>D8QM62</accession>
<dbReference type="RefSeq" id="XP_003025959.1">
    <property type="nucleotide sequence ID" value="XM_003025913.1"/>
</dbReference>